<dbReference type="Proteomes" id="UP001281410">
    <property type="component" value="Unassembled WGS sequence"/>
</dbReference>
<dbReference type="SMART" id="SM01019">
    <property type="entry name" value="B3"/>
    <property type="match status" value="2"/>
</dbReference>
<comment type="subcellular location">
    <subcellularLocation>
        <location evidence="1">Nucleus</location>
    </subcellularLocation>
</comment>
<dbReference type="Gene3D" id="2.40.330.10">
    <property type="entry name" value="DNA-binding pseudobarrel domain"/>
    <property type="match status" value="2"/>
</dbReference>
<evidence type="ECO:0000256" key="5">
    <source>
        <dbReference type="ARBA" id="ARBA00023242"/>
    </source>
</evidence>
<accession>A0AAD9ZYT9</accession>
<keyword evidence="4" id="KW-0804">Transcription</keyword>
<comment type="caution">
    <text evidence="8">The sequence shown here is derived from an EMBL/GenBank/DDBJ whole genome shotgun (WGS) entry which is preliminary data.</text>
</comment>
<evidence type="ECO:0000313" key="8">
    <source>
        <dbReference type="EMBL" id="KAK3195626.1"/>
    </source>
</evidence>
<reference evidence="8" key="1">
    <citation type="journal article" date="2023" name="Plant J.">
        <title>Genome sequences and population genomics provide insights into the demographic history, inbreeding, and mutation load of two 'living fossil' tree species of Dipteronia.</title>
        <authorList>
            <person name="Feng Y."/>
            <person name="Comes H.P."/>
            <person name="Chen J."/>
            <person name="Zhu S."/>
            <person name="Lu R."/>
            <person name="Zhang X."/>
            <person name="Li P."/>
            <person name="Qiu J."/>
            <person name="Olsen K.M."/>
            <person name="Qiu Y."/>
        </authorList>
    </citation>
    <scope>NUCLEOTIDE SEQUENCE</scope>
    <source>
        <strain evidence="8">NBL</strain>
    </source>
</reference>
<evidence type="ECO:0000256" key="2">
    <source>
        <dbReference type="ARBA" id="ARBA00023015"/>
    </source>
</evidence>
<organism evidence="8 9">
    <name type="scientific">Dipteronia sinensis</name>
    <dbReference type="NCBI Taxonomy" id="43782"/>
    <lineage>
        <taxon>Eukaryota</taxon>
        <taxon>Viridiplantae</taxon>
        <taxon>Streptophyta</taxon>
        <taxon>Embryophyta</taxon>
        <taxon>Tracheophyta</taxon>
        <taxon>Spermatophyta</taxon>
        <taxon>Magnoliopsida</taxon>
        <taxon>eudicotyledons</taxon>
        <taxon>Gunneridae</taxon>
        <taxon>Pentapetalae</taxon>
        <taxon>rosids</taxon>
        <taxon>malvids</taxon>
        <taxon>Sapindales</taxon>
        <taxon>Sapindaceae</taxon>
        <taxon>Hippocastanoideae</taxon>
        <taxon>Acereae</taxon>
        <taxon>Dipteronia</taxon>
    </lineage>
</organism>
<evidence type="ECO:0000256" key="4">
    <source>
        <dbReference type="ARBA" id="ARBA00023163"/>
    </source>
</evidence>
<dbReference type="GO" id="GO:0003677">
    <property type="term" value="F:DNA binding"/>
    <property type="evidence" value="ECO:0007669"/>
    <property type="project" value="UniProtKB-KW"/>
</dbReference>
<dbReference type="AlphaFoldDB" id="A0AAD9ZYT9"/>
<evidence type="ECO:0000256" key="6">
    <source>
        <dbReference type="SAM" id="MobiDB-lite"/>
    </source>
</evidence>
<keyword evidence="9" id="KW-1185">Reference proteome</keyword>
<dbReference type="PROSITE" id="PS50863">
    <property type="entry name" value="B3"/>
    <property type="match status" value="1"/>
</dbReference>
<dbReference type="PANTHER" id="PTHR31920:SF135">
    <property type="entry name" value="B3 DOMAIN-CONTAINING PROTEIN OS03G0621600-RELATED"/>
    <property type="match status" value="1"/>
</dbReference>
<dbReference type="InterPro" id="IPR003340">
    <property type="entry name" value="B3_DNA-bd"/>
</dbReference>
<evidence type="ECO:0000259" key="7">
    <source>
        <dbReference type="PROSITE" id="PS50863"/>
    </source>
</evidence>
<dbReference type="CDD" id="cd10017">
    <property type="entry name" value="B3_DNA"/>
    <property type="match status" value="2"/>
</dbReference>
<dbReference type="GO" id="GO:0005634">
    <property type="term" value="C:nucleus"/>
    <property type="evidence" value="ECO:0007669"/>
    <property type="project" value="UniProtKB-SubCell"/>
</dbReference>
<keyword evidence="3" id="KW-0238">DNA-binding</keyword>
<dbReference type="SUPFAM" id="SSF101936">
    <property type="entry name" value="DNA-binding pseudobarrel domain"/>
    <property type="match status" value="2"/>
</dbReference>
<evidence type="ECO:0000313" key="9">
    <source>
        <dbReference type="Proteomes" id="UP001281410"/>
    </source>
</evidence>
<protein>
    <recommendedName>
        <fullName evidence="7">TF-B3 domain-containing protein</fullName>
    </recommendedName>
</protein>
<keyword evidence="5" id="KW-0539">Nucleus</keyword>
<evidence type="ECO:0000256" key="1">
    <source>
        <dbReference type="ARBA" id="ARBA00004123"/>
    </source>
</evidence>
<proteinExistence type="predicted"/>
<keyword evidence="2" id="KW-0805">Transcription regulation</keyword>
<feature type="domain" description="TF-B3" evidence="7">
    <location>
        <begin position="16"/>
        <end position="109"/>
    </location>
</feature>
<name>A0AAD9ZYT9_9ROSI</name>
<evidence type="ECO:0000256" key="3">
    <source>
        <dbReference type="ARBA" id="ARBA00023125"/>
    </source>
</evidence>
<feature type="compositionally biased region" description="Acidic residues" evidence="6">
    <location>
        <begin position="131"/>
        <end position="177"/>
    </location>
</feature>
<feature type="region of interest" description="Disordered" evidence="6">
    <location>
        <begin position="131"/>
        <end position="201"/>
    </location>
</feature>
<gene>
    <name evidence="8" type="ORF">Dsin_026936</name>
</gene>
<sequence length="340" mass="38560">MNSRRQMVKSSNKRFPDFFKVYLPARNSHRLHIPDAFVADCGKLLPKKAVLSNHMGKFWHVDVVNTESGVHFLNGWHKFVQDNSLQYADFLVFKYNGDGGFFVKNLGQFEPENGDNGAIGTLDMIQVNLEEREEEENEEDSNDHDSDDYDDSEDEDYNEEDTTKEDNNGDDDDDDEATIGKSRAQKRSGGTYGGSKKMDIVKEGGSKQNHNVVVAEAAAINKGKAFDVSNFVQPRNPYFIAKLRTRTKKHLLHVPSKVLERHNLDLPDLMIFRNEQGRQWPGQAFRWNDGRMWISGWKAFCNCNDVGVDDSCICEFLPGRDGKKGDIIQVQIIRNGGSGC</sequence>
<dbReference type="InterPro" id="IPR015300">
    <property type="entry name" value="DNA-bd_pseudobarrel_sf"/>
</dbReference>
<dbReference type="InterPro" id="IPR050655">
    <property type="entry name" value="Plant_B3_domain"/>
</dbReference>
<dbReference type="PANTHER" id="PTHR31920">
    <property type="entry name" value="B3 DOMAIN-CONTAINING"/>
    <property type="match status" value="1"/>
</dbReference>
<dbReference type="Pfam" id="PF02362">
    <property type="entry name" value="B3"/>
    <property type="match status" value="2"/>
</dbReference>
<dbReference type="EMBL" id="JANJYJ010000008">
    <property type="protein sequence ID" value="KAK3195626.1"/>
    <property type="molecule type" value="Genomic_DNA"/>
</dbReference>